<evidence type="ECO:0000259" key="9">
    <source>
        <dbReference type="PROSITE" id="PS50011"/>
    </source>
</evidence>
<dbReference type="InterPro" id="IPR050117">
    <property type="entry name" value="MAPK"/>
</dbReference>
<evidence type="ECO:0000256" key="3">
    <source>
        <dbReference type="ARBA" id="ARBA00022527"/>
    </source>
</evidence>
<proteinExistence type="inferred from homology"/>
<comment type="caution">
    <text evidence="10">The sequence shown here is derived from an EMBL/GenBank/DDBJ whole genome shotgun (WGS) entry which is preliminary data.</text>
</comment>
<dbReference type="SMART" id="SM00220">
    <property type="entry name" value="S_TKc"/>
    <property type="match status" value="1"/>
</dbReference>
<dbReference type="PROSITE" id="PS00108">
    <property type="entry name" value="PROTEIN_KINASE_ST"/>
    <property type="match status" value="1"/>
</dbReference>
<evidence type="ECO:0000256" key="1">
    <source>
        <dbReference type="ARBA" id="ARBA00001946"/>
    </source>
</evidence>
<evidence type="ECO:0000313" key="11">
    <source>
        <dbReference type="Proteomes" id="UP000191672"/>
    </source>
</evidence>
<dbReference type="SUPFAM" id="SSF56112">
    <property type="entry name" value="Protein kinase-like (PK-like)"/>
    <property type="match status" value="1"/>
</dbReference>
<keyword evidence="7" id="KW-0067">ATP-binding</keyword>
<dbReference type="InterPro" id="IPR000719">
    <property type="entry name" value="Prot_kinase_dom"/>
</dbReference>
<keyword evidence="11" id="KW-1185">Reference proteome</keyword>
<name>A0A1V6PM32_9EURO</name>
<dbReference type="InterPro" id="IPR011009">
    <property type="entry name" value="Kinase-like_dom_sf"/>
</dbReference>
<sequence>MTDLRHLIHSASNPMSGEFIQFFIYQILRALKYIHSAGVLHRDLKPSNILVNHNCDLKICDFGSARGQIDNQMTGYVTTRYYRAPEIMLNPQKYTEAVDIWSSGCIFAEMILAKPLFPGKDQVHQFTLIAEVLGKPPKQVIESITSKTTLEHIKSLPESKSRSFDTCFEQTDPQGKLLMLNPRERITAAAALEHPYVSLYHDPEDEPVADERLDLSILETGLSSASWHKIIYDEVLNFHSSGLNMQ</sequence>
<accession>A0A1V6PM32</accession>
<evidence type="ECO:0000256" key="5">
    <source>
        <dbReference type="ARBA" id="ARBA00022741"/>
    </source>
</evidence>
<dbReference type="EMBL" id="MDYN01000091">
    <property type="protein sequence ID" value="OQD78079.1"/>
    <property type="molecule type" value="Genomic_DNA"/>
</dbReference>
<dbReference type="PANTHER" id="PTHR24055">
    <property type="entry name" value="MITOGEN-ACTIVATED PROTEIN KINASE"/>
    <property type="match status" value="1"/>
</dbReference>
<evidence type="ECO:0000256" key="2">
    <source>
        <dbReference type="ARBA" id="ARBA00012411"/>
    </source>
</evidence>
<dbReference type="EC" id="2.7.11.24" evidence="2"/>
<reference evidence="11" key="1">
    <citation type="journal article" date="2017" name="Nat. Microbiol.">
        <title>Global analysis of biosynthetic gene clusters reveals vast potential of secondary metabolite production in Penicillium species.</title>
        <authorList>
            <person name="Nielsen J.C."/>
            <person name="Grijseels S."/>
            <person name="Prigent S."/>
            <person name="Ji B."/>
            <person name="Dainat J."/>
            <person name="Nielsen K.F."/>
            <person name="Frisvad J.C."/>
            <person name="Workman M."/>
            <person name="Nielsen J."/>
        </authorList>
    </citation>
    <scope>NUCLEOTIDE SEQUENCE [LARGE SCALE GENOMIC DNA]</scope>
    <source>
        <strain evidence="11">IBT 31811</strain>
    </source>
</reference>
<dbReference type="GO" id="GO:0005524">
    <property type="term" value="F:ATP binding"/>
    <property type="evidence" value="ECO:0007669"/>
    <property type="project" value="UniProtKB-KW"/>
</dbReference>
<dbReference type="InterPro" id="IPR008271">
    <property type="entry name" value="Ser/Thr_kinase_AS"/>
</dbReference>
<keyword evidence="5" id="KW-0547">Nucleotide-binding</keyword>
<dbReference type="STRING" id="416450.A0A1V6PM32"/>
<dbReference type="Pfam" id="PF00069">
    <property type="entry name" value="Pkinase"/>
    <property type="match status" value="1"/>
</dbReference>
<comment type="cofactor">
    <cofactor evidence="1">
        <name>Mg(2+)</name>
        <dbReference type="ChEBI" id="CHEBI:18420"/>
    </cofactor>
</comment>
<evidence type="ECO:0000256" key="7">
    <source>
        <dbReference type="ARBA" id="ARBA00022840"/>
    </source>
</evidence>
<keyword evidence="3" id="KW-0723">Serine/threonine-protein kinase</keyword>
<dbReference type="Proteomes" id="UP000191672">
    <property type="component" value="Unassembled WGS sequence"/>
</dbReference>
<evidence type="ECO:0000313" key="10">
    <source>
        <dbReference type="EMBL" id="OQD78079.1"/>
    </source>
</evidence>
<dbReference type="PROSITE" id="PS50011">
    <property type="entry name" value="PROTEIN_KINASE_DOM"/>
    <property type="match status" value="1"/>
</dbReference>
<comment type="similarity">
    <text evidence="8">Belongs to the protein kinase superfamily. Ser/Thr protein kinase family. MAP kinase subfamily.</text>
</comment>
<feature type="domain" description="Protein kinase" evidence="9">
    <location>
        <begin position="1"/>
        <end position="197"/>
    </location>
</feature>
<evidence type="ECO:0000256" key="6">
    <source>
        <dbReference type="ARBA" id="ARBA00022777"/>
    </source>
</evidence>
<dbReference type="Gene3D" id="1.10.510.10">
    <property type="entry name" value="Transferase(Phosphotransferase) domain 1"/>
    <property type="match status" value="1"/>
</dbReference>
<organism evidence="10 11">
    <name type="scientific">Penicillium antarcticum</name>
    <dbReference type="NCBI Taxonomy" id="416450"/>
    <lineage>
        <taxon>Eukaryota</taxon>
        <taxon>Fungi</taxon>
        <taxon>Dikarya</taxon>
        <taxon>Ascomycota</taxon>
        <taxon>Pezizomycotina</taxon>
        <taxon>Eurotiomycetes</taxon>
        <taxon>Eurotiomycetidae</taxon>
        <taxon>Eurotiales</taxon>
        <taxon>Aspergillaceae</taxon>
        <taxon>Penicillium</taxon>
    </lineage>
</organism>
<dbReference type="AlphaFoldDB" id="A0A1V6PM32"/>
<gene>
    <name evidence="10" type="ORF">PENANT_c091G06810</name>
</gene>
<dbReference type="GO" id="GO:0004707">
    <property type="term" value="F:MAP kinase activity"/>
    <property type="evidence" value="ECO:0007669"/>
    <property type="project" value="UniProtKB-EC"/>
</dbReference>
<dbReference type="FunFam" id="1.10.510.10:FF:000049">
    <property type="entry name" value="Mitogen-activated protein kinase"/>
    <property type="match status" value="1"/>
</dbReference>
<keyword evidence="4" id="KW-0808">Transferase</keyword>
<evidence type="ECO:0000256" key="8">
    <source>
        <dbReference type="ARBA" id="ARBA00061056"/>
    </source>
</evidence>
<keyword evidence="6" id="KW-0418">Kinase</keyword>
<protein>
    <recommendedName>
        <fullName evidence="2">mitogen-activated protein kinase</fullName>
        <ecNumber evidence="2">2.7.11.24</ecNumber>
    </recommendedName>
</protein>
<evidence type="ECO:0000256" key="4">
    <source>
        <dbReference type="ARBA" id="ARBA00022679"/>
    </source>
</evidence>